<sequence>MSDDNMSKLTRRSVLGGVATLGIAGAGVASFTGTVAGASSTLSISSGDADVANDRGDVSRVTADPSFTVDWDGLDDAVGKVFFLLEARVGDQDEFSPLYRATPWLGADEIGTAGSFTRPNSENGGLGPLVVADEDGEPDYTTFDFSNLGGVDLGSYLDGTSMSSSDNYVPGGPSPDSSTVVVPSDQPMQNNYPNADAGYYGAASDTAPFDNGDPTTTGETVVALRYTVELQRPNLSQLKYRVDYEDIDGVGSTDEFQALPEGEQKSVAAEQIDGLEVSDIDDGNSTIVMNGEDGNYEFDTPSGIPYSEMQNNADDHVGILTDTTEFTVSVTNQPDTSGGSGSSNSEAN</sequence>
<dbReference type="RefSeq" id="WP_284032631.1">
    <property type="nucleotide sequence ID" value="NZ_CP126154.1"/>
</dbReference>
<proteinExistence type="predicted"/>
<evidence type="ECO:0008006" key="4">
    <source>
        <dbReference type="Google" id="ProtNLM"/>
    </source>
</evidence>
<gene>
    <name evidence="2" type="ORF">ACFQL9_14975</name>
</gene>
<dbReference type="InterPro" id="IPR006311">
    <property type="entry name" value="TAT_signal"/>
</dbReference>
<evidence type="ECO:0000256" key="1">
    <source>
        <dbReference type="SAM" id="MobiDB-lite"/>
    </source>
</evidence>
<keyword evidence="3" id="KW-1185">Reference proteome</keyword>
<dbReference type="EMBL" id="JBHTAH010000015">
    <property type="protein sequence ID" value="MFC7070950.1"/>
    <property type="molecule type" value="Genomic_DNA"/>
</dbReference>
<dbReference type="Proteomes" id="UP001596461">
    <property type="component" value="Unassembled WGS sequence"/>
</dbReference>
<dbReference type="AlphaFoldDB" id="A0ABD5WEQ7"/>
<evidence type="ECO:0000313" key="2">
    <source>
        <dbReference type="EMBL" id="MFC7070950.1"/>
    </source>
</evidence>
<comment type="caution">
    <text evidence="2">The sequence shown here is derived from an EMBL/GenBank/DDBJ whole genome shotgun (WGS) entry which is preliminary data.</text>
</comment>
<organism evidence="2 3">
    <name type="scientific">Halobaculum lipolyticum</name>
    <dbReference type="NCBI Taxonomy" id="3032001"/>
    <lineage>
        <taxon>Archaea</taxon>
        <taxon>Methanobacteriati</taxon>
        <taxon>Methanobacteriota</taxon>
        <taxon>Stenosarchaea group</taxon>
        <taxon>Halobacteria</taxon>
        <taxon>Halobacteriales</taxon>
        <taxon>Haloferacaceae</taxon>
        <taxon>Halobaculum</taxon>
    </lineage>
</organism>
<evidence type="ECO:0000313" key="3">
    <source>
        <dbReference type="Proteomes" id="UP001596461"/>
    </source>
</evidence>
<dbReference type="GeneID" id="81124498"/>
<dbReference type="PROSITE" id="PS51318">
    <property type="entry name" value="TAT"/>
    <property type="match status" value="1"/>
</dbReference>
<name>A0ABD5WEQ7_9EURY</name>
<accession>A0ABD5WEQ7</accession>
<protein>
    <recommendedName>
        <fullName evidence="4">SipW-cognate class signal peptide</fullName>
    </recommendedName>
</protein>
<feature type="region of interest" description="Disordered" evidence="1">
    <location>
        <begin position="329"/>
        <end position="348"/>
    </location>
</feature>
<reference evidence="2 3" key="1">
    <citation type="journal article" date="2019" name="Int. J. Syst. Evol. Microbiol.">
        <title>The Global Catalogue of Microorganisms (GCM) 10K type strain sequencing project: providing services to taxonomists for standard genome sequencing and annotation.</title>
        <authorList>
            <consortium name="The Broad Institute Genomics Platform"/>
            <consortium name="The Broad Institute Genome Sequencing Center for Infectious Disease"/>
            <person name="Wu L."/>
            <person name="Ma J."/>
        </authorList>
    </citation>
    <scope>NUCLEOTIDE SEQUENCE [LARGE SCALE GENOMIC DNA]</scope>
    <source>
        <strain evidence="2 3">DT31</strain>
    </source>
</reference>